<dbReference type="EMBL" id="LR743593">
    <property type="protein sequence ID" value="CAA2622363.1"/>
    <property type="molecule type" value="Genomic_DNA"/>
</dbReference>
<dbReference type="InterPro" id="IPR044289">
    <property type="entry name" value="ATL67-70"/>
</dbReference>
<dbReference type="InterPro" id="IPR013083">
    <property type="entry name" value="Znf_RING/FYVE/PHD"/>
</dbReference>
<gene>
    <name evidence="5" type="ORF">SI7747_06008410</name>
</gene>
<dbReference type="GO" id="GO:0008270">
    <property type="term" value="F:zinc ion binding"/>
    <property type="evidence" value="ECO:0007669"/>
    <property type="project" value="UniProtKB-KW"/>
</dbReference>
<accession>A0A7I8IVJ8</accession>
<feature type="compositionally biased region" description="Low complexity" evidence="2">
    <location>
        <begin position="169"/>
        <end position="184"/>
    </location>
</feature>
<keyword evidence="3" id="KW-0812">Transmembrane</keyword>
<sequence>MSSSYASSGLPETAAATNGVGLGYGIAIAVGILVLVSSIMLASYVCVRVKGGEPRLEDELRLPPSASYPKFVYGGRHRGAQPTPAGSPCPICLSEYRSGDSLRRIPDCEHCFHAACVDEWLRVSATCPSAAIPPCLPPPPPRWPPRSRSSSRWPSTPGDSRRARCNTQSLRPLFSPSSFSSSSPWTDLSELATGMTLSTEA</sequence>
<dbReference type="Proteomes" id="UP001189122">
    <property type="component" value="Unassembled WGS sequence"/>
</dbReference>
<proteinExistence type="predicted"/>
<dbReference type="PROSITE" id="PS50089">
    <property type="entry name" value="ZF_RING_2"/>
    <property type="match status" value="1"/>
</dbReference>
<protein>
    <recommendedName>
        <fullName evidence="4">RING-type domain-containing protein</fullName>
    </recommendedName>
</protein>
<evidence type="ECO:0000259" key="4">
    <source>
        <dbReference type="PROSITE" id="PS50089"/>
    </source>
</evidence>
<dbReference type="Gene3D" id="3.30.40.10">
    <property type="entry name" value="Zinc/RING finger domain, C3HC4 (zinc finger)"/>
    <property type="match status" value="1"/>
</dbReference>
<evidence type="ECO:0000256" key="1">
    <source>
        <dbReference type="PROSITE-ProRule" id="PRU00175"/>
    </source>
</evidence>
<keyword evidence="1" id="KW-0479">Metal-binding</keyword>
<evidence type="ECO:0000313" key="5">
    <source>
        <dbReference type="EMBL" id="CAA2622363.1"/>
    </source>
</evidence>
<reference evidence="5 6" key="1">
    <citation type="submission" date="2019-12" db="EMBL/GenBank/DDBJ databases">
        <authorList>
            <person name="Scholz U."/>
            <person name="Mascher M."/>
            <person name="Fiebig A."/>
        </authorList>
    </citation>
    <scope>NUCLEOTIDE SEQUENCE</scope>
</reference>
<feature type="transmembrane region" description="Helical" evidence="3">
    <location>
        <begin position="20"/>
        <end position="47"/>
    </location>
</feature>
<keyword evidence="1" id="KW-0862">Zinc</keyword>
<feature type="region of interest" description="Disordered" evidence="2">
    <location>
        <begin position="138"/>
        <end position="201"/>
    </location>
</feature>
<keyword evidence="6" id="KW-1185">Reference proteome</keyword>
<keyword evidence="1" id="KW-0863">Zinc-finger</keyword>
<dbReference type="SMART" id="SM00184">
    <property type="entry name" value="RING"/>
    <property type="match status" value="1"/>
</dbReference>
<evidence type="ECO:0000256" key="3">
    <source>
        <dbReference type="SAM" id="Phobius"/>
    </source>
</evidence>
<dbReference type="AlphaFoldDB" id="A0A7I8IVJ8"/>
<name>A0A7I8IVJ8_SPIIN</name>
<evidence type="ECO:0000256" key="2">
    <source>
        <dbReference type="SAM" id="MobiDB-lite"/>
    </source>
</evidence>
<dbReference type="EMBL" id="CACRZD030000006">
    <property type="protein sequence ID" value="CAA6662016.1"/>
    <property type="molecule type" value="Genomic_DNA"/>
</dbReference>
<keyword evidence="3" id="KW-1133">Transmembrane helix</keyword>
<dbReference type="Pfam" id="PF13639">
    <property type="entry name" value="zf-RING_2"/>
    <property type="match status" value="1"/>
</dbReference>
<feature type="compositionally biased region" description="Low complexity" evidence="2">
    <location>
        <begin position="146"/>
        <end position="157"/>
    </location>
</feature>
<dbReference type="PANTHER" id="PTHR46592">
    <property type="entry name" value="RING-H2 FINGER PROTEIN ATL67"/>
    <property type="match status" value="1"/>
</dbReference>
<dbReference type="GO" id="GO:0016740">
    <property type="term" value="F:transferase activity"/>
    <property type="evidence" value="ECO:0007669"/>
    <property type="project" value="InterPro"/>
</dbReference>
<dbReference type="GO" id="GO:0016567">
    <property type="term" value="P:protein ubiquitination"/>
    <property type="evidence" value="ECO:0007669"/>
    <property type="project" value="InterPro"/>
</dbReference>
<dbReference type="SUPFAM" id="SSF57850">
    <property type="entry name" value="RING/U-box"/>
    <property type="match status" value="1"/>
</dbReference>
<evidence type="ECO:0000313" key="6">
    <source>
        <dbReference type="Proteomes" id="UP001189122"/>
    </source>
</evidence>
<feature type="domain" description="RING-type" evidence="4">
    <location>
        <begin position="89"/>
        <end position="128"/>
    </location>
</feature>
<dbReference type="CDD" id="cd16461">
    <property type="entry name" value="RING-H2_EL5-like"/>
    <property type="match status" value="1"/>
</dbReference>
<keyword evidence="3" id="KW-0472">Membrane</keyword>
<dbReference type="PANTHER" id="PTHR46592:SF14">
    <property type="entry name" value="RING-TYPE DOMAIN-CONTAINING PROTEIN"/>
    <property type="match status" value="1"/>
</dbReference>
<organism evidence="5">
    <name type="scientific">Spirodela intermedia</name>
    <name type="common">Intermediate duckweed</name>
    <dbReference type="NCBI Taxonomy" id="51605"/>
    <lineage>
        <taxon>Eukaryota</taxon>
        <taxon>Viridiplantae</taxon>
        <taxon>Streptophyta</taxon>
        <taxon>Embryophyta</taxon>
        <taxon>Tracheophyta</taxon>
        <taxon>Spermatophyta</taxon>
        <taxon>Magnoliopsida</taxon>
        <taxon>Liliopsida</taxon>
        <taxon>Araceae</taxon>
        <taxon>Lemnoideae</taxon>
        <taxon>Spirodela</taxon>
    </lineage>
</organism>
<dbReference type="InterPro" id="IPR001841">
    <property type="entry name" value="Znf_RING"/>
</dbReference>